<dbReference type="InterPro" id="IPR022409">
    <property type="entry name" value="PKD/Chitinase_dom"/>
</dbReference>
<sequence>MNHFKVAALSAAIMLSGCGWNDDDDNSSGNSSSSSSSSSSSASTSSSSTSSTSSSSSSSSSSGSSSSSSSSSSGGTEAPRYIKLFEDNFESGSLSKWTTISQASDKDWITETYAGDKFAVANCYQGDAACDDWMISPEIDLTNFTSAKITFNSAWNYGNNSADQMKLMVSDDYAGDPATATWTDITESASWSGGAFEFVDSGDVSLTDFVGKPVVVAFHYVAPVPDAAKWEIDDILIDGMGTGDFPLDGEITLPDETFYANRSISFNASAFNGAGEPFTYEWDFGDNTDAATGSAVAHTFANPGEYQVTLTITDNAQTEIDISKFVTVETQSAYSMPAKQGDFRVATFNAGFDPFKVAGGLKAAFDNGDYVKAQKVAEIIQRTNADVLLLNEIDGNDNMATINSFSENYLKVSQNGAGAITYDYIYTNDCNTGVPSGFDLNNDGSDNTADDAYGFGEYPGKYCMAVFSKYPLDETNSRTFQLFKWKDMPGALEPELDGEKFYSAAEWEAFRLSSKTHMDVPVTIGGKTIHILGSHPTPPTFDAEEDRNGKRNADEIRLWADYIDPAKGGYLYDDNNSAGVTLNDGDMFIIVGDENASSVEGDAYIFDDDSRAIDQLLDSPYVNPNLREDSANFQVPTSVGGAENSPANLYGTSHTAGWAMRADYVLPSAQGMRIKQNGVFWPRHSDNLHYLVEAVDATDVESSDHRLVWMDLEFFDGKVVDPETQQPAADKTVIFEDSFTGTDLAGWTVIDNGEASLNWQQSSYSGVNYAAANCYKGAEACDDWMLRELDLSSASNAVLSFRNAYKYGKNSVEQISVLVATDYNGDVASASWVELSDKATWSSGEFAWADSGEIDLSAYDGQTITLAFHYSTEVADAASWEITDIKVESDLAPYAEDDFSQGIVNWTAVSTTVDGQDWVDGSANGSTFAKVSCYQGTAACDDWLVRTVDLSKAVNPVLNFDNASNYGDDPRTQIALMVSANYSGDVTTTQWTNLSAKVNWTEGKSWTFVNSGDIDLSEFVGANLTIAFHYTSVTGKPSSTWEIANFSVVEAQVQSGDTKGGTVLADVGPGDVINTINERQTGELAFSGIAPPADPTEENQILASSAATLDGNAIAGFGYTTLAKSGQLVDGNVYAQVNDKFGTPLFVSNYNEFTSFITRGDRLFAISQYENIPGGMSLSELQQDATTGQLNMISTRAIDFADVHGGYNHCAAMVTPWDTHLGSEEYEPDYRLRSAATGEIDSYYNQIGDYHSDLALTEINPYWYGYAVEVDIEIDGDNVTDTVTKHYAMGRLAIELAYAMPDEKTVYLTDDGTNGGLFLFIADVPTDLSSGSLYAMKWNQTAADSADNAGMGAADIEWLPMGHATDADIKAMIEGDTALTFDDIFSAVAPTGNQCMLGYTSINHKGTQECLKLNAGMELAASRLETRRYAAYLGATVEMRKEEGITYNPHNHKMYLAISDIDNGMLAGNSADVGGPDHMKIGTKNDCGGLYEMSLGSNAAIGSDYVVGAMTGLIAGVPEGSQCDIDNLAGPDNVAYIGYNTLIITEDTDDHDNNFVWAYDLNAKSLTRIFSAPSGAENTGPYMFNDINGFSYISTVVQHPAGESVDPQPGNEAEIGYFGPIPAPVLP</sequence>
<dbReference type="Gene3D" id="2.60.120.200">
    <property type="match status" value="2"/>
</dbReference>
<dbReference type="InterPro" id="IPR013783">
    <property type="entry name" value="Ig-like_fold"/>
</dbReference>
<dbReference type="CDD" id="cd00146">
    <property type="entry name" value="PKD"/>
    <property type="match status" value="1"/>
</dbReference>
<keyword evidence="4" id="KW-1185">Reference proteome</keyword>
<dbReference type="Pfam" id="PF16409">
    <property type="entry name" value="DUF5017"/>
    <property type="match status" value="3"/>
</dbReference>
<dbReference type="EMBL" id="CP001614">
    <property type="protein sequence ID" value="ACR10690.1"/>
    <property type="molecule type" value="Genomic_DNA"/>
</dbReference>
<dbReference type="NCBIfam" id="NF038128">
    <property type="entry name" value="choice_anch_J"/>
    <property type="match status" value="3"/>
</dbReference>
<organism evidence="3 4">
    <name type="scientific">Teredinibacter turnerae (strain ATCC 39867 / T7901)</name>
    <dbReference type="NCBI Taxonomy" id="377629"/>
    <lineage>
        <taxon>Bacteria</taxon>
        <taxon>Pseudomonadati</taxon>
        <taxon>Pseudomonadota</taxon>
        <taxon>Gammaproteobacteria</taxon>
        <taxon>Cellvibrionales</taxon>
        <taxon>Cellvibrionaceae</taxon>
        <taxon>Teredinibacter</taxon>
    </lineage>
</organism>
<dbReference type="eggNOG" id="COG3211">
    <property type="taxonomic scope" value="Bacteria"/>
</dbReference>
<feature type="domain" description="PKD" evidence="2">
    <location>
        <begin position="272"/>
        <end position="335"/>
    </location>
</feature>
<feature type="compositionally biased region" description="Low complexity" evidence="1">
    <location>
        <begin position="27"/>
        <end position="76"/>
    </location>
</feature>
<name>C5BJD9_TERTT</name>
<dbReference type="Pfam" id="PF03372">
    <property type="entry name" value="Exo_endo_phos"/>
    <property type="match status" value="1"/>
</dbReference>
<dbReference type="eggNOG" id="COG3291">
    <property type="taxonomic scope" value="Bacteria"/>
</dbReference>
<dbReference type="PANTHER" id="PTHR35399:SF2">
    <property type="entry name" value="DUF839 DOMAIN-CONTAINING PROTEIN"/>
    <property type="match status" value="1"/>
</dbReference>
<dbReference type="InterPro" id="IPR036691">
    <property type="entry name" value="Endo/exonu/phosph_ase_sf"/>
</dbReference>
<dbReference type="InterPro" id="IPR035986">
    <property type="entry name" value="PKD_dom_sf"/>
</dbReference>
<dbReference type="InterPro" id="IPR032185">
    <property type="entry name" value="DUF5017"/>
</dbReference>
<dbReference type="Pfam" id="PF18911">
    <property type="entry name" value="PKD_4"/>
    <property type="match status" value="1"/>
</dbReference>
<dbReference type="Pfam" id="PF05787">
    <property type="entry name" value="PhoX"/>
    <property type="match status" value="1"/>
</dbReference>
<evidence type="ECO:0000313" key="3">
    <source>
        <dbReference type="EMBL" id="ACR10690.1"/>
    </source>
</evidence>
<dbReference type="PROSITE" id="PS51257">
    <property type="entry name" value="PROKAR_LIPOPROTEIN"/>
    <property type="match status" value="1"/>
</dbReference>
<accession>C5BJD9</accession>
<dbReference type="SUPFAM" id="SSF49299">
    <property type="entry name" value="PKD domain"/>
    <property type="match status" value="1"/>
</dbReference>
<protein>
    <submittedName>
        <fullName evidence="3">PKD domain protein</fullName>
    </submittedName>
</protein>
<dbReference type="STRING" id="377629.TERTU_2148"/>
<dbReference type="Proteomes" id="UP000009080">
    <property type="component" value="Chromosome"/>
</dbReference>
<dbReference type="PANTHER" id="PTHR35399">
    <property type="entry name" value="SLR8030 PROTEIN"/>
    <property type="match status" value="1"/>
</dbReference>
<gene>
    <name evidence="3" type="ordered locus">TERTU_2148</name>
</gene>
<reference evidence="3 4" key="1">
    <citation type="journal article" date="2009" name="PLoS ONE">
        <title>The complete genome of Teredinibacter turnerae T7901: an intracellular endosymbiont of marine wood-boring bivalves (shipworms).</title>
        <authorList>
            <person name="Yang J.C."/>
            <person name="Madupu R."/>
            <person name="Durkin A.S."/>
            <person name="Ekborg N.A."/>
            <person name="Pedamallu C.S."/>
            <person name="Hostetler J.B."/>
            <person name="Radune D."/>
            <person name="Toms B.S."/>
            <person name="Henrissat B."/>
            <person name="Coutinho P.M."/>
            <person name="Schwarz S."/>
            <person name="Field L."/>
            <person name="Trindade-Silva A.E."/>
            <person name="Soares C.A.G."/>
            <person name="Elshahawi S."/>
            <person name="Hanora A."/>
            <person name="Schmidt E.W."/>
            <person name="Haygood M.G."/>
            <person name="Posfai J."/>
            <person name="Benner J."/>
            <person name="Madinger C."/>
            <person name="Nove J."/>
            <person name="Anton B."/>
            <person name="Chaudhary K."/>
            <person name="Foster J."/>
            <person name="Holman A."/>
            <person name="Kumar S."/>
            <person name="Lessard P.A."/>
            <person name="Luyten Y.A."/>
            <person name="Slatko B."/>
            <person name="Wood N."/>
            <person name="Wu B."/>
            <person name="Teplitski M."/>
            <person name="Mougous J.D."/>
            <person name="Ward N."/>
            <person name="Eisen J.A."/>
            <person name="Badger J.H."/>
            <person name="Distel D.L."/>
        </authorList>
    </citation>
    <scope>NUCLEOTIDE SEQUENCE [LARGE SCALE GENOMIC DNA]</scope>
    <source>
        <strain evidence="4">ATCC 39867 / T7901</strain>
    </source>
</reference>
<dbReference type="InterPro" id="IPR005135">
    <property type="entry name" value="Endo/exonuclease/phosphatase"/>
</dbReference>
<dbReference type="GO" id="GO:0003824">
    <property type="term" value="F:catalytic activity"/>
    <property type="evidence" value="ECO:0007669"/>
    <property type="project" value="InterPro"/>
</dbReference>
<dbReference type="InterPro" id="IPR000601">
    <property type="entry name" value="PKD_dom"/>
</dbReference>
<evidence type="ECO:0000259" key="2">
    <source>
        <dbReference type="PROSITE" id="PS50093"/>
    </source>
</evidence>
<dbReference type="InterPro" id="IPR008557">
    <property type="entry name" value="PhoX"/>
</dbReference>
<dbReference type="SMART" id="SM00089">
    <property type="entry name" value="PKD"/>
    <property type="match status" value="1"/>
</dbReference>
<dbReference type="KEGG" id="ttu:TERTU_2148"/>
<dbReference type="PROSITE" id="PS50093">
    <property type="entry name" value="PKD"/>
    <property type="match status" value="1"/>
</dbReference>
<dbReference type="Gene3D" id="3.60.10.10">
    <property type="entry name" value="Endonuclease/exonuclease/phosphatase"/>
    <property type="match status" value="1"/>
</dbReference>
<feature type="region of interest" description="Disordered" evidence="1">
    <location>
        <begin position="20"/>
        <end position="76"/>
    </location>
</feature>
<dbReference type="Gene3D" id="2.60.40.10">
    <property type="entry name" value="Immunoglobulins"/>
    <property type="match status" value="1"/>
</dbReference>
<dbReference type="HOGENOM" id="CLU_243305_0_0_6"/>
<evidence type="ECO:0000313" key="4">
    <source>
        <dbReference type="Proteomes" id="UP000009080"/>
    </source>
</evidence>
<dbReference type="SUPFAM" id="SSF56219">
    <property type="entry name" value="DNase I-like"/>
    <property type="match status" value="1"/>
</dbReference>
<proteinExistence type="predicted"/>
<evidence type="ECO:0000256" key="1">
    <source>
        <dbReference type="SAM" id="MobiDB-lite"/>
    </source>
</evidence>